<reference evidence="6 7" key="1">
    <citation type="submission" date="2021-04" db="EMBL/GenBank/DDBJ databases">
        <authorList>
            <person name="Pira H."/>
            <person name="Risdian C."/>
            <person name="Wink J."/>
        </authorList>
    </citation>
    <scope>NUCLEOTIDE SEQUENCE [LARGE SCALE GENOMIC DNA]</scope>
    <source>
        <strain evidence="6 7">WHA3</strain>
    </source>
</reference>
<evidence type="ECO:0000256" key="4">
    <source>
        <dbReference type="SAM" id="SignalP"/>
    </source>
</evidence>
<keyword evidence="2" id="KW-0378">Hydrolase</keyword>
<evidence type="ECO:0000313" key="6">
    <source>
        <dbReference type="EMBL" id="MBV7256161.1"/>
    </source>
</evidence>
<evidence type="ECO:0000259" key="5">
    <source>
        <dbReference type="Pfam" id="PF00326"/>
    </source>
</evidence>
<feature type="signal peptide" evidence="4">
    <location>
        <begin position="1"/>
        <end position="23"/>
    </location>
</feature>
<keyword evidence="3" id="KW-0720">Serine protease</keyword>
<evidence type="ECO:0000256" key="3">
    <source>
        <dbReference type="ARBA" id="ARBA00022825"/>
    </source>
</evidence>
<organism evidence="6 7">
    <name type="scientific">Pacificimonas pallii</name>
    <dbReference type="NCBI Taxonomy" id="2827236"/>
    <lineage>
        <taxon>Bacteria</taxon>
        <taxon>Pseudomonadati</taxon>
        <taxon>Pseudomonadota</taxon>
        <taxon>Alphaproteobacteria</taxon>
        <taxon>Sphingomonadales</taxon>
        <taxon>Sphingosinicellaceae</taxon>
        <taxon>Pacificimonas</taxon>
    </lineage>
</organism>
<evidence type="ECO:0000313" key="7">
    <source>
        <dbReference type="Proteomes" id="UP000722336"/>
    </source>
</evidence>
<evidence type="ECO:0000256" key="1">
    <source>
        <dbReference type="ARBA" id="ARBA00022729"/>
    </source>
</evidence>
<keyword evidence="1 4" id="KW-0732">Signal</keyword>
<dbReference type="Pfam" id="PF00326">
    <property type="entry name" value="Peptidase_S9"/>
    <property type="match status" value="1"/>
</dbReference>
<comment type="caution">
    <text evidence="6">The sequence shown here is derived from an EMBL/GenBank/DDBJ whole genome shotgun (WGS) entry which is preliminary data.</text>
</comment>
<dbReference type="PANTHER" id="PTHR42776:SF13">
    <property type="entry name" value="DIPEPTIDYL-PEPTIDASE 5"/>
    <property type="match status" value="1"/>
</dbReference>
<feature type="domain" description="Peptidase S9 prolyl oligopeptidase catalytic" evidence="5">
    <location>
        <begin position="463"/>
        <end position="672"/>
    </location>
</feature>
<feature type="chain" id="PRO_5046386600" evidence="4">
    <location>
        <begin position="24"/>
        <end position="673"/>
    </location>
</feature>
<evidence type="ECO:0000256" key="2">
    <source>
        <dbReference type="ARBA" id="ARBA00022801"/>
    </source>
</evidence>
<proteinExistence type="predicted"/>
<dbReference type="Proteomes" id="UP000722336">
    <property type="component" value="Unassembled WGS sequence"/>
</dbReference>
<gene>
    <name evidence="6" type="ORF">KCG44_05115</name>
</gene>
<sequence length="673" mass="73384">MNKTMTAATALLAAAVMAFPAIARPMTPEDLAGLNRMSDAAVSPDGKLLVFSMRETDFEADRGRTDLFALDLTTDGAAPVRWNTDPGSDGGQVFSRDGTMLYWLSSRSGDAQVWRAAVAGGEPQQVTDVKGGIDGFHLAPSENQLAYWKDVTPEAAELPGDGRVYDRLFARHWDTWDQGGKNELFTIALGANGLPVGDAVAISAALDGDVPGKPFGGGDDISFAPDGKTIYFALREKGTTEAWSTDLDIWSAPTDGSAAPVNLTDGDDGTDTHPVVSPDGKYLAYASMARAGYESDQLVLKIRDLETGAVRALTEDWNLSVDGISWMPGSDGLILTAADGWNTPIFRIGMSGAPEKMTALDGNHSVIAMTDGNLVYSLSSLTEPGDVYMTGPTVNPHRRLTAINADKLKDVELGEVSRFSFAGANDEEVFGYVVKPAGLADGEEAPTVLWSHGGPQGRWSNSWSSRWNPQAWAGAGYAIVTVDFHGSSGYGQDFQDSINNDWGGKPLVDLQKGLAAAREQYAFLNDEKACAAGGSYGGYMMNWIAGEWPDGMACLVNHAGLFDMRSFYYSTEELWFPEWDFGGPYYDRVEAYEKWNPATRVKNWKTPMLVIQGVKDYRVPYTQSLMAYTAAQRQGVDSRLLVFDDENHWILKPNNSLQWHREVFRWLDEHLAE</sequence>
<keyword evidence="3" id="KW-0645">Protease</keyword>
<dbReference type="EMBL" id="JAGSPA010000002">
    <property type="protein sequence ID" value="MBV7256161.1"/>
    <property type="molecule type" value="Genomic_DNA"/>
</dbReference>
<accession>A0ABS6SCV8</accession>
<keyword evidence="7" id="KW-1185">Reference proteome</keyword>
<name>A0ABS6SCV8_9SPHN</name>
<protein>
    <submittedName>
        <fullName evidence="6">S9 family peptidase</fullName>
    </submittedName>
</protein>
<dbReference type="Pfam" id="PF07676">
    <property type="entry name" value="PD40"/>
    <property type="match status" value="4"/>
</dbReference>
<dbReference type="InterPro" id="IPR011659">
    <property type="entry name" value="WD40"/>
</dbReference>
<dbReference type="InterPro" id="IPR001375">
    <property type="entry name" value="Peptidase_S9_cat"/>
</dbReference>
<dbReference type="PANTHER" id="PTHR42776">
    <property type="entry name" value="SERINE PEPTIDASE S9 FAMILY MEMBER"/>
    <property type="match status" value="1"/>
</dbReference>